<reference evidence="2" key="1">
    <citation type="submission" date="2023-03" db="EMBL/GenBank/DDBJ databases">
        <title>Massive genome expansion in bonnet fungi (Mycena s.s.) driven by repeated elements and novel gene families across ecological guilds.</title>
        <authorList>
            <consortium name="Lawrence Berkeley National Laboratory"/>
            <person name="Harder C.B."/>
            <person name="Miyauchi S."/>
            <person name="Viragh M."/>
            <person name="Kuo A."/>
            <person name="Thoen E."/>
            <person name="Andreopoulos B."/>
            <person name="Lu D."/>
            <person name="Skrede I."/>
            <person name="Drula E."/>
            <person name="Henrissat B."/>
            <person name="Morin E."/>
            <person name="Kohler A."/>
            <person name="Barry K."/>
            <person name="LaButti K."/>
            <person name="Morin E."/>
            <person name="Salamov A."/>
            <person name="Lipzen A."/>
            <person name="Mereny Z."/>
            <person name="Hegedus B."/>
            <person name="Baldrian P."/>
            <person name="Stursova M."/>
            <person name="Weitz H."/>
            <person name="Taylor A."/>
            <person name="Grigoriev I.V."/>
            <person name="Nagy L.G."/>
            <person name="Martin F."/>
            <person name="Kauserud H."/>
        </authorList>
    </citation>
    <scope>NUCLEOTIDE SEQUENCE</scope>
    <source>
        <strain evidence="2">9284</strain>
    </source>
</reference>
<dbReference type="EMBL" id="JARKIF010000027">
    <property type="protein sequence ID" value="KAJ7613989.1"/>
    <property type="molecule type" value="Genomic_DNA"/>
</dbReference>
<feature type="compositionally biased region" description="Basic and acidic residues" evidence="1">
    <location>
        <begin position="265"/>
        <end position="281"/>
    </location>
</feature>
<dbReference type="AlphaFoldDB" id="A0AAD7B8G1"/>
<gene>
    <name evidence="2" type="ORF">FB45DRAFT_874165</name>
</gene>
<comment type="caution">
    <text evidence="2">The sequence shown here is derived from an EMBL/GenBank/DDBJ whole genome shotgun (WGS) entry which is preliminary data.</text>
</comment>
<keyword evidence="3" id="KW-1185">Reference proteome</keyword>
<accession>A0AAD7B8G1</accession>
<name>A0AAD7B8G1_9AGAR</name>
<dbReference type="Proteomes" id="UP001221142">
    <property type="component" value="Unassembled WGS sequence"/>
</dbReference>
<evidence type="ECO:0000256" key="1">
    <source>
        <dbReference type="SAM" id="MobiDB-lite"/>
    </source>
</evidence>
<evidence type="ECO:0000313" key="2">
    <source>
        <dbReference type="EMBL" id="KAJ7613989.1"/>
    </source>
</evidence>
<proteinExistence type="predicted"/>
<organism evidence="2 3">
    <name type="scientific">Roridomyces roridus</name>
    <dbReference type="NCBI Taxonomy" id="1738132"/>
    <lineage>
        <taxon>Eukaryota</taxon>
        <taxon>Fungi</taxon>
        <taxon>Dikarya</taxon>
        <taxon>Basidiomycota</taxon>
        <taxon>Agaricomycotina</taxon>
        <taxon>Agaricomycetes</taxon>
        <taxon>Agaricomycetidae</taxon>
        <taxon>Agaricales</taxon>
        <taxon>Marasmiineae</taxon>
        <taxon>Mycenaceae</taxon>
        <taxon>Roridomyces</taxon>
    </lineage>
</organism>
<feature type="region of interest" description="Disordered" evidence="1">
    <location>
        <begin position="249"/>
        <end position="281"/>
    </location>
</feature>
<evidence type="ECO:0000313" key="3">
    <source>
        <dbReference type="Proteomes" id="UP001221142"/>
    </source>
</evidence>
<protein>
    <submittedName>
        <fullName evidence="2">Uncharacterized protein</fullName>
    </submittedName>
</protein>
<sequence>MAVENNEVDGTVWEPKEQWQVIQSAQQPPGSQVGTAWYPVRVPSGIQLKRSAATGMATILPSLRATEDPNKVVPENMWLHHNDNQHKTFLRFAPEESNLKEMPEYELKLCIIYSITTQLSALERWNQDGTVMNTALLAEKTLSLRDGSSTKLSHDLHSELCAAHHHPRLRLSTGTRSARVLGLHGELEQTVVGNWIVAGLEVVGLSDSATASPESRQQSMGEFCKYTMCSYVPQAQPVHIDHPIEKSASTIGSGKQQYRRQWQHPPEREGAEEPNGWEERQGTGFQWNVVERLQEKVEDCRAVRGTVQRGRLYAQTLPERRVILPLKAVAPAEGILSRAVSEL</sequence>